<organism evidence="3 4">
    <name type="scientific">Fusarium oxysporum f. sp. raphani 54005</name>
    <dbReference type="NCBI Taxonomy" id="1089458"/>
    <lineage>
        <taxon>Eukaryota</taxon>
        <taxon>Fungi</taxon>
        <taxon>Dikarya</taxon>
        <taxon>Ascomycota</taxon>
        <taxon>Pezizomycotina</taxon>
        <taxon>Sordariomycetes</taxon>
        <taxon>Hypocreomycetidae</taxon>
        <taxon>Hypocreales</taxon>
        <taxon>Nectriaceae</taxon>
        <taxon>Fusarium</taxon>
        <taxon>Fusarium oxysporum species complex</taxon>
    </lineage>
</organism>
<dbReference type="PANTHER" id="PTHR24148">
    <property type="entry name" value="ANKYRIN REPEAT DOMAIN-CONTAINING PROTEIN 39 HOMOLOG-RELATED"/>
    <property type="match status" value="1"/>
</dbReference>
<dbReference type="Pfam" id="PF06985">
    <property type="entry name" value="HET"/>
    <property type="match status" value="1"/>
</dbReference>
<evidence type="ECO:0000256" key="1">
    <source>
        <dbReference type="SAM" id="MobiDB-lite"/>
    </source>
</evidence>
<evidence type="ECO:0000313" key="4">
    <source>
        <dbReference type="Proteomes" id="UP000030663"/>
    </source>
</evidence>
<dbReference type="HOGENOM" id="CLU_004184_7_2_1"/>
<reference evidence="3 4" key="1">
    <citation type="submission" date="2011-11" db="EMBL/GenBank/DDBJ databases">
        <title>The Genome Sequence of Fusarium oxysporum PHW815.</title>
        <authorList>
            <consortium name="The Broad Institute Genome Sequencing Platform"/>
            <person name="Ma L.-J."/>
            <person name="Gale L.R."/>
            <person name="Schwartz D.C."/>
            <person name="Zhou S."/>
            <person name="Corby-Kistler H."/>
            <person name="Young S.K."/>
            <person name="Zeng Q."/>
            <person name="Gargeya S."/>
            <person name="Fitzgerald M."/>
            <person name="Haas B."/>
            <person name="Abouelleil A."/>
            <person name="Alvarado L."/>
            <person name="Arachchi H.M."/>
            <person name="Berlin A."/>
            <person name="Brown A."/>
            <person name="Chapman S.B."/>
            <person name="Chen Z."/>
            <person name="Dunbar C."/>
            <person name="Freedman E."/>
            <person name="Gearin G."/>
            <person name="Goldberg J."/>
            <person name="Griggs A."/>
            <person name="Gujja S."/>
            <person name="Heiman D."/>
            <person name="Howarth C."/>
            <person name="Larson L."/>
            <person name="Lui A."/>
            <person name="MacDonald P.J.P."/>
            <person name="Montmayeur A."/>
            <person name="Murphy C."/>
            <person name="Neiman D."/>
            <person name="Pearson M."/>
            <person name="Priest M."/>
            <person name="Roberts A."/>
            <person name="Saif S."/>
            <person name="Shea T."/>
            <person name="Shenoy N."/>
            <person name="Sisk P."/>
            <person name="Stolte C."/>
            <person name="Sykes S."/>
            <person name="Wortman J."/>
            <person name="Nusbaum C."/>
            <person name="Birren B."/>
        </authorList>
    </citation>
    <scope>NUCLEOTIDE SEQUENCE [LARGE SCALE GENOMIC DNA]</scope>
    <source>
        <strain evidence="3 4">54005</strain>
    </source>
</reference>
<dbReference type="AlphaFoldDB" id="X0BCB7"/>
<feature type="region of interest" description="Disordered" evidence="1">
    <location>
        <begin position="386"/>
        <end position="405"/>
    </location>
</feature>
<dbReference type="OrthoDB" id="4850726at2759"/>
<proteinExistence type="predicted"/>
<sequence>MDSFEDFAYQPLRHESEIRLLTLAPQTSANTPLNCTLSHVLLPEAPRYIALSYHWGDPAMTTTIKVNGTDLRVTINLEAALRRLGTDRESFMGTDQEFFIWADALCINQTDNQEKGLQVPKMRTIFKKASEVAVWLGKEHDIDETSIKCLYTETAPGIDRDTCLSTFPIFTRLLGRPYWRRVWIIQELAVAAHIRLYCGRYPIPWQAIDSNCNCCQNGHPADENVSRFIMLRDIRADWLNRRPIYLLDALHRTRSSSATDERDKIFALLGLAWDREYFIPAPSYMGTFSDTFTDFATSLLKSNEPLDFIYLRIANREVDGLLPSWVPDWTDLDDPVAHRQFDYIMLHVSHKSRRAYDGAEITFSGPELNAKCVLFDTVDGLGTALTSDGDASAHETATPDEPAYPYKSQDEISHIVYQTLASTEMFPASQCKTLDSMPSDLYRIWRIGSVQLEEMMPTTASHNLSNSICTWLAENRSFKVHGQTIEYWTKTWSKLPNETDSVQNEHRFFNTIRSRMRLLMTKSGHLGWAHPQTRKGDKIAVLFGCSRPVILRAYQAGYRIAGDACLSGQSIRDLREMAIDEEVENVRIL</sequence>
<feature type="domain" description="Heterokaryon incompatibility" evidence="2">
    <location>
        <begin position="48"/>
        <end position="187"/>
    </location>
</feature>
<name>X0BCB7_FUSOX</name>
<dbReference type="InterPro" id="IPR052895">
    <property type="entry name" value="HetReg/Transcr_Mod"/>
</dbReference>
<dbReference type="Proteomes" id="UP000030663">
    <property type="component" value="Unassembled WGS sequence"/>
</dbReference>
<keyword evidence="4" id="KW-1185">Reference proteome</keyword>
<dbReference type="PANTHER" id="PTHR24148:SF64">
    <property type="entry name" value="HETEROKARYON INCOMPATIBILITY DOMAIN-CONTAINING PROTEIN"/>
    <property type="match status" value="1"/>
</dbReference>
<protein>
    <recommendedName>
        <fullName evidence="2">Heterokaryon incompatibility domain-containing protein</fullName>
    </recommendedName>
</protein>
<dbReference type="InterPro" id="IPR010730">
    <property type="entry name" value="HET"/>
</dbReference>
<accession>X0BCB7</accession>
<evidence type="ECO:0000259" key="2">
    <source>
        <dbReference type="Pfam" id="PF06985"/>
    </source>
</evidence>
<evidence type="ECO:0000313" key="3">
    <source>
        <dbReference type="EMBL" id="EXK76139.1"/>
    </source>
</evidence>
<gene>
    <name evidence="3" type="ORF">FOQG_19101</name>
</gene>
<dbReference type="EMBL" id="KI979591">
    <property type="protein sequence ID" value="EXK76139.1"/>
    <property type="molecule type" value="Genomic_DNA"/>
</dbReference>